<dbReference type="FunFam" id="3.40.50.12780:FF:000012">
    <property type="entry name" value="Non-ribosomal peptide synthetase"/>
    <property type="match status" value="1"/>
</dbReference>
<evidence type="ECO:0000256" key="2">
    <source>
        <dbReference type="ARBA" id="ARBA00006432"/>
    </source>
</evidence>
<evidence type="ECO:0000313" key="8">
    <source>
        <dbReference type="Proteomes" id="UP000276437"/>
    </source>
</evidence>
<dbReference type="KEGG" id="mana:MAMMFC1_04171"/>
<evidence type="ECO:0000256" key="4">
    <source>
        <dbReference type="ARBA" id="ARBA00022553"/>
    </source>
</evidence>
<dbReference type="Pfam" id="PF00668">
    <property type="entry name" value="Condensation"/>
    <property type="match status" value="1"/>
</dbReference>
<dbReference type="InterPro" id="IPR000873">
    <property type="entry name" value="AMP-dep_synth/lig_dom"/>
</dbReference>
<feature type="domain" description="Carrier" evidence="6">
    <location>
        <begin position="1005"/>
        <end position="1079"/>
    </location>
</feature>
<dbReference type="FunFam" id="1.10.1200.10:FF:000005">
    <property type="entry name" value="Nonribosomal peptide synthetase 1"/>
    <property type="match status" value="1"/>
</dbReference>
<evidence type="ECO:0000256" key="1">
    <source>
        <dbReference type="ARBA" id="ARBA00001957"/>
    </source>
</evidence>
<protein>
    <submittedName>
        <fullName evidence="7">Polyketide synthase PksN</fullName>
        <ecNumber evidence="7">2.3.1.-</ecNumber>
    </submittedName>
</protein>
<dbReference type="FunFam" id="3.40.50.980:FF:000002">
    <property type="entry name" value="Enterobactin synthetase component F"/>
    <property type="match status" value="1"/>
</dbReference>
<dbReference type="InterPro" id="IPR006162">
    <property type="entry name" value="Ppantetheine_attach_site"/>
</dbReference>
<dbReference type="GO" id="GO:0008610">
    <property type="term" value="P:lipid biosynthetic process"/>
    <property type="evidence" value="ECO:0007669"/>
    <property type="project" value="UniProtKB-ARBA"/>
</dbReference>
<dbReference type="InterPro" id="IPR010071">
    <property type="entry name" value="AA_adenyl_dom"/>
</dbReference>
<dbReference type="InterPro" id="IPR023213">
    <property type="entry name" value="CAT-like_dom_sf"/>
</dbReference>
<dbReference type="RefSeq" id="WP_126310273.1">
    <property type="nucleotide sequence ID" value="NZ_AP018449.1"/>
</dbReference>
<dbReference type="NCBIfam" id="TIGR01733">
    <property type="entry name" value="AA-adenyl-dom"/>
    <property type="match status" value="1"/>
</dbReference>
<dbReference type="PROSITE" id="PS00012">
    <property type="entry name" value="PHOSPHOPANTETHEINE"/>
    <property type="match status" value="1"/>
</dbReference>
<keyword evidence="7" id="KW-0012">Acyltransferase</keyword>
<dbReference type="InterPro" id="IPR001242">
    <property type="entry name" value="Condensation_dom"/>
</dbReference>
<dbReference type="InterPro" id="IPR020845">
    <property type="entry name" value="AMP-binding_CS"/>
</dbReference>
<dbReference type="PROSITE" id="PS50075">
    <property type="entry name" value="CARRIER"/>
    <property type="match status" value="1"/>
</dbReference>
<dbReference type="Pfam" id="PF13193">
    <property type="entry name" value="AMP-binding_C"/>
    <property type="match status" value="1"/>
</dbReference>
<dbReference type="Gene3D" id="1.10.1200.10">
    <property type="entry name" value="ACP-like"/>
    <property type="match status" value="1"/>
</dbReference>
<name>A0A348AQV6_9FIRM</name>
<dbReference type="OrthoDB" id="9778383at2"/>
<dbReference type="Pfam" id="PF00550">
    <property type="entry name" value="PP-binding"/>
    <property type="match status" value="1"/>
</dbReference>
<dbReference type="PROSITE" id="PS00455">
    <property type="entry name" value="AMP_BINDING"/>
    <property type="match status" value="1"/>
</dbReference>
<comment type="cofactor">
    <cofactor evidence="1">
        <name>pantetheine 4'-phosphate</name>
        <dbReference type="ChEBI" id="CHEBI:47942"/>
    </cofactor>
</comment>
<dbReference type="InterPro" id="IPR009081">
    <property type="entry name" value="PP-bd_ACP"/>
</dbReference>
<dbReference type="Gene3D" id="3.30.559.30">
    <property type="entry name" value="Nonribosomal peptide synthetase, condensation domain"/>
    <property type="match status" value="1"/>
</dbReference>
<dbReference type="Gene3D" id="3.30.559.10">
    <property type="entry name" value="Chloramphenicol acetyltransferase-like domain"/>
    <property type="match status" value="1"/>
</dbReference>
<dbReference type="FunFam" id="2.30.38.10:FF:000001">
    <property type="entry name" value="Non-ribosomal peptide synthetase PvdI"/>
    <property type="match status" value="1"/>
</dbReference>
<keyword evidence="4" id="KW-0597">Phosphoprotein</keyword>
<sequence length="1108" mass="125524">MTRTELLIAFKEGKLSTAELQERLRALKEQPRKNPLSEGQQGLWMLQKISPAMSAYNIPLCFRVFQKLDMEKFKQACAYMLKQYPILTTVFGENDGVPYQIVQPSQALAWQQEDIAALESDEILPYLKKKAKEPFSLECGPLMRVQLLSRSEREHIVLIVIHHIIFDGSSTFLLIKSILETYRDLIGGKNQAPQPFATSFIDFVEWEQAMLAGKEGDGHRAYWQRQLSGTLPVLELPADRPRFSSQSLNGQTFTSLLSADLTKRIKAFAQSQHMNLSIVLLGVFNVLLHRYTGQEDIIVGMPAIGRPQERFDSLPGYFINMLPIRSQVTGEQSFSQLIKELQLNVVDGLDHAAYPFPAIVRELNVPRTQTNSAVFQVAFVYQNFLQSTSLQTIKDLSPNSLSIEFIDDMHQEGEFEFALEIFEGDQFTLNIKYDPDIYDLSTIERMMGHYIKLVEKIVDQPSLALAEYSFLSQEEQDTILIDWNATQAEYPKEKTIHQLFEDQVERLPDNTAAIFEENSLTYRQLNDKANQLARVLREEGVTPNSIVAIMVARSLEMIIGLMAILKAGGAYLPISPDNPADRIAYMLKDSEAKIVLTQNRFLNKTNFDGLTIDLEDQRLYAGEKENLARINSPRDIAYVIYTSGSTGKPKGVLIEHYSLINRLNWMQKSYPIGEKDTILQKTPYTFDVSVWELFWWSLQGSRVCFLQPGGEKDPGKIVDEIEKNKVTTMHFVPSMLNAFLEYIEGGMDLKRLASLRQVFASGEALPLQQVKRFNNSLNASNNTKLHNLYGPTEASIDVSYFDCSSGEELNVIPIGKPIDNIRLYVLDKSQRLQPVGVTGELYIAGDGLARGYLNRPDLTAEKFVSDPFTPGERMYRTGDLARWLPDGNIEYLGRIDHQVKIRGLRIELGEIENQLLSHPAIKEAVVVTKESKEGSKYLCGYVVTQEELNVAEVKEYLAKELPDYMVPAYIIQLEKIPLTSSGKADRKVLPDPDSSMMTAGTEYEAPRNETEKILVEIWQEVLGTKGIGINDNFFALGGDSIKAIQVLTRLQRLKLKLDVKYLLTNPVIKEVGKYVTQEVKFAPRDTAANKIELEELDNILMEFEENSV</sequence>
<keyword evidence="8" id="KW-1185">Reference proteome</keyword>
<dbReference type="GO" id="GO:0043041">
    <property type="term" value="P:amino acid activation for nonribosomal peptide biosynthetic process"/>
    <property type="evidence" value="ECO:0007669"/>
    <property type="project" value="TreeGrafter"/>
</dbReference>
<dbReference type="FunFam" id="3.40.50.980:FF:000001">
    <property type="entry name" value="Non-ribosomal peptide synthetase"/>
    <property type="match status" value="1"/>
</dbReference>
<evidence type="ECO:0000256" key="5">
    <source>
        <dbReference type="ARBA" id="ARBA00023194"/>
    </source>
</evidence>
<comment type="similarity">
    <text evidence="2">Belongs to the ATP-dependent AMP-binding enzyme family.</text>
</comment>
<dbReference type="SUPFAM" id="SSF56801">
    <property type="entry name" value="Acetyl-CoA synthetase-like"/>
    <property type="match status" value="1"/>
</dbReference>
<dbReference type="GO" id="GO:0044550">
    <property type="term" value="P:secondary metabolite biosynthetic process"/>
    <property type="evidence" value="ECO:0007669"/>
    <property type="project" value="UniProtKB-ARBA"/>
</dbReference>
<dbReference type="GO" id="GO:0031177">
    <property type="term" value="F:phosphopantetheine binding"/>
    <property type="evidence" value="ECO:0007669"/>
    <property type="project" value="TreeGrafter"/>
</dbReference>
<dbReference type="GO" id="GO:0016746">
    <property type="term" value="F:acyltransferase activity"/>
    <property type="evidence" value="ECO:0007669"/>
    <property type="project" value="UniProtKB-KW"/>
</dbReference>
<dbReference type="InterPro" id="IPR020459">
    <property type="entry name" value="AMP-binding"/>
</dbReference>
<dbReference type="Gene3D" id="3.30.300.30">
    <property type="match status" value="1"/>
</dbReference>
<reference evidence="7 8" key="1">
    <citation type="journal article" date="2018" name="Int. J. Syst. Evol. Microbiol.">
        <title>Methylomusa anaerophila gen. nov., sp. nov., an anaerobic methanol-utilizing bacterium isolated from a microbial fuel cell.</title>
        <authorList>
            <person name="Amano N."/>
            <person name="Yamamuro A."/>
            <person name="Miyahara M."/>
            <person name="Kouzuma A."/>
            <person name="Abe T."/>
            <person name="Watanabe K."/>
        </authorList>
    </citation>
    <scope>NUCLEOTIDE SEQUENCE [LARGE SCALE GENOMIC DNA]</scope>
    <source>
        <strain evidence="7 8">MMFC1</strain>
    </source>
</reference>
<dbReference type="Gene3D" id="3.40.50.980">
    <property type="match status" value="2"/>
</dbReference>
<evidence type="ECO:0000256" key="3">
    <source>
        <dbReference type="ARBA" id="ARBA00022450"/>
    </source>
</evidence>
<dbReference type="Gene3D" id="2.30.38.10">
    <property type="entry name" value="Luciferase, Domain 3"/>
    <property type="match status" value="1"/>
</dbReference>
<dbReference type="GO" id="GO:0017000">
    <property type="term" value="P:antibiotic biosynthetic process"/>
    <property type="evidence" value="ECO:0007669"/>
    <property type="project" value="UniProtKB-KW"/>
</dbReference>
<dbReference type="FunFam" id="3.30.300.30:FF:000010">
    <property type="entry name" value="Enterobactin synthetase component F"/>
    <property type="match status" value="1"/>
</dbReference>
<dbReference type="Pfam" id="PF00501">
    <property type="entry name" value="AMP-binding"/>
    <property type="match status" value="1"/>
</dbReference>
<dbReference type="PANTHER" id="PTHR45527:SF14">
    <property type="entry name" value="PLIPASTATIN SYNTHASE SUBUNIT B"/>
    <property type="match status" value="1"/>
</dbReference>
<keyword evidence="5" id="KW-0045">Antibiotic biosynthesis</keyword>
<dbReference type="EC" id="2.3.1.-" evidence="7"/>
<proteinExistence type="inferred from homology"/>
<dbReference type="CDD" id="cd05930">
    <property type="entry name" value="A_NRPS"/>
    <property type="match status" value="1"/>
</dbReference>
<dbReference type="SUPFAM" id="SSF47336">
    <property type="entry name" value="ACP-like"/>
    <property type="match status" value="1"/>
</dbReference>
<dbReference type="EMBL" id="AP018449">
    <property type="protein sequence ID" value="BBB93454.1"/>
    <property type="molecule type" value="Genomic_DNA"/>
</dbReference>
<accession>A0A348AQV6</accession>
<gene>
    <name evidence="7" type="primary">pksN_14</name>
    <name evidence="7" type="ORF">MAMMFC1_04171</name>
</gene>
<evidence type="ECO:0000259" key="6">
    <source>
        <dbReference type="PROSITE" id="PS50075"/>
    </source>
</evidence>
<dbReference type="PRINTS" id="PR00154">
    <property type="entry name" value="AMPBINDING"/>
</dbReference>
<evidence type="ECO:0000313" key="7">
    <source>
        <dbReference type="EMBL" id="BBB93454.1"/>
    </source>
</evidence>
<dbReference type="AlphaFoldDB" id="A0A348AQV6"/>
<dbReference type="GO" id="GO:0005829">
    <property type="term" value="C:cytosol"/>
    <property type="evidence" value="ECO:0007669"/>
    <property type="project" value="TreeGrafter"/>
</dbReference>
<dbReference type="InterPro" id="IPR025110">
    <property type="entry name" value="AMP-bd_C"/>
</dbReference>
<organism evidence="7 8">
    <name type="scientific">Methylomusa anaerophila</name>
    <dbReference type="NCBI Taxonomy" id="1930071"/>
    <lineage>
        <taxon>Bacteria</taxon>
        <taxon>Bacillati</taxon>
        <taxon>Bacillota</taxon>
        <taxon>Negativicutes</taxon>
        <taxon>Selenomonadales</taxon>
        <taxon>Sporomusaceae</taxon>
        <taxon>Methylomusa</taxon>
    </lineage>
</organism>
<keyword evidence="3" id="KW-0596">Phosphopantetheine</keyword>
<dbReference type="Proteomes" id="UP000276437">
    <property type="component" value="Chromosome"/>
</dbReference>
<keyword evidence="7" id="KW-0808">Transferase</keyword>
<dbReference type="InterPro" id="IPR036736">
    <property type="entry name" value="ACP-like_sf"/>
</dbReference>
<dbReference type="InterPro" id="IPR045851">
    <property type="entry name" value="AMP-bd_C_sf"/>
</dbReference>
<dbReference type="SUPFAM" id="SSF52777">
    <property type="entry name" value="CoA-dependent acyltransferases"/>
    <property type="match status" value="2"/>
</dbReference>
<dbReference type="PANTHER" id="PTHR45527">
    <property type="entry name" value="NONRIBOSOMAL PEPTIDE SYNTHETASE"/>
    <property type="match status" value="1"/>
</dbReference>